<organism evidence="1 2">
    <name type="scientific">Ampelomyces quisqualis</name>
    <name type="common">Powdery mildew agent</name>
    <dbReference type="NCBI Taxonomy" id="50730"/>
    <lineage>
        <taxon>Eukaryota</taxon>
        <taxon>Fungi</taxon>
        <taxon>Dikarya</taxon>
        <taxon>Ascomycota</taxon>
        <taxon>Pezizomycotina</taxon>
        <taxon>Dothideomycetes</taxon>
        <taxon>Pleosporomycetidae</taxon>
        <taxon>Pleosporales</taxon>
        <taxon>Pleosporineae</taxon>
        <taxon>Phaeosphaeriaceae</taxon>
        <taxon>Ampelomyces</taxon>
    </lineage>
</organism>
<evidence type="ECO:0000313" key="1">
    <source>
        <dbReference type="EMBL" id="KAF1917321.1"/>
    </source>
</evidence>
<accession>A0A6A5QNG4</accession>
<dbReference type="Proteomes" id="UP000800096">
    <property type="component" value="Unassembled WGS sequence"/>
</dbReference>
<evidence type="ECO:0000313" key="2">
    <source>
        <dbReference type="Proteomes" id="UP000800096"/>
    </source>
</evidence>
<dbReference type="AlphaFoldDB" id="A0A6A5QNG4"/>
<proteinExistence type="predicted"/>
<name>A0A6A5QNG4_AMPQU</name>
<reference evidence="1" key="1">
    <citation type="journal article" date="2020" name="Stud. Mycol.">
        <title>101 Dothideomycetes genomes: a test case for predicting lifestyles and emergence of pathogens.</title>
        <authorList>
            <person name="Haridas S."/>
            <person name="Albert R."/>
            <person name="Binder M."/>
            <person name="Bloem J."/>
            <person name="Labutti K."/>
            <person name="Salamov A."/>
            <person name="Andreopoulos B."/>
            <person name="Baker S."/>
            <person name="Barry K."/>
            <person name="Bills G."/>
            <person name="Bluhm B."/>
            <person name="Cannon C."/>
            <person name="Castanera R."/>
            <person name="Culley D."/>
            <person name="Daum C."/>
            <person name="Ezra D."/>
            <person name="Gonzalez J."/>
            <person name="Henrissat B."/>
            <person name="Kuo A."/>
            <person name="Liang C."/>
            <person name="Lipzen A."/>
            <person name="Lutzoni F."/>
            <person name="Magnuson J."/>
            <person name="Mondo S."/>
            <person name="Nolan M."/>
            <person name="Ohm R."/>
            <person name="Pangilinan J."/>
            <person name="Park H.-J."/>
            <person name="Ramirez L."/>
            <person name="Alfaro M."/>
            <person name="Sun H."/>
            <person name="Tritt A."/>
            <person name="Yoshinaga Y."/>
            <person name="Zwiers L.-H."/>
            <person name="Turgeon B."/>
            <person name="Goodwin S."/>
            <person name="Spatafora J."/>
            <person name="Crous P."/>
            <person name="Grigoriev I."/>
        </authorList>
    </citation>
    <scope>NUCLEOTIDE SEQUENCE</scope>
    <source>
        <strain evidence="1">HMLAC05119</strain>
    </source>
</reference>
<dbReference type="EMBL" id="ML979134">
    <property type="protein sequence ID" value="KAF1917321.1"/>
    <property type="molecule type" value="Genomic_DNA"/>
</dbReference>
<sequence length="78" mass="8748">MPGPLLSLSALSVIPCRPLLHKLSLTLPVYPARTRHQLSNAVPNQHFASSLIPTPTPRWRCNRRRATLPTIETQKARC</sequence>
<keyword evidence="2" id="KW-1185">Reference proteome</keyword>
<protein>
    <submittedName>
        <fullName evidence="1">Uncharacterized protein</fullName>
    </submittedName>
</protein>
<gene>
    <name evidence="1" type="ORF">BDU57DRAFT_513521</name>
</gene>